<keyword evidence="6" id="KW-1185">Reference proteome</keyword>
<dbReference type="SMART" id="SM00796">
    <property type="entry name" value="AHS1"/>
    <property type="match status" value="1"/>
</dbReference>
<evidence type="ECO:0000259" key="4">
    <source>
        <dbReference type="SMART" id="SM00796"/>
    </source>
</evidence>
<evidence type="ECO:0000313" key="6">
    <source>
        <dbReference type="Proteomes" id="UP000034883"/>
    </source>
</evidence>
<dbReference type="InterPro" id="IPR029000">
    <property type="entry name" value="Cyclophilin-like_dom_sf"/>
</dbReference>
<name>A0A0F6W5U1_9BACT</name>
<dbReference type="Proteomes" id="UP000034883">
    <property type="component" value="Chromosome"/>
</dbReference>
<dbReference type="GO" id="GO:0016787">
    <property type="term" value="F:hydrolase activity"/>
    <property type="evidence" value="ECO:0007669"/>
    <property type="project" value="UniProtKB-KW"/>
</dbReference>
<dbReference type="GO" id="GO:0005524">
    <property type="term" value="F:ATP binding"/>
    <property type="evidence" value="ECO:0007669"/>
    <property type="project" value="UniProtKB-KW"/>
</dbReference>
<dbReference type="PANTHER" id="PTHR34698">
    <property type="entry name" value="5-OXOPROLINASE SUBUNIT B"/>
    <property type="match status" value="1"/>
</dbReference>
<dbReference type="InterPro" id="IPR003833">
    <property type="entry name" value="CT_C_D"/>
</dbReference>
<sequence>MRIEPLGERAVRIEVPAALDRRAMLDALVSMPGVLDAHASESHVCVLFEGAPPELDDLASRIAHVAPRTTREHVIDVIYDGEDLEEIASLARLDRDEVIERHARVVYEVSFVGFLPGFAYLRGLDPALAAIPRRDSPRPRVPAGALALAGGFTGVYPWSSPGGWRLVGRAPCFAPLDGDHVRLAIGDRVRFERVG</sequence>
<organism evidence="5 6">
    <name type="scientific">Sandaracinus amylolyticus</name>
    <dbReference type="NCBI Taxonomy" id="927083"/>
    <lineage>
        <taxon>Bacteria</taxon>
        <taxon>Pseudomonadati</taxon>
        <taxon>Myxococcota</taxon>
        <taxon>Polyangia</taxon>
        <taxon>Polyangiales</taxon>
        <taxon>Sandaracinaceae</taxon>
        <taxon>Sandaracinus</taxon>
    </lineage>
</organism>
<dbReference type="InterPro" id="IPR010016">
    <property type="entry name" value="PxpB"/>
</dbReference>
<keyword evidence="3" id="KW-0067">ATP-binding</keyword>
<keyword evidence="2 5" id="KW-0378">Hydrolase</keyword>
<gene>
    <name evidence="5" type="ORF">DB32_005329</name>
</gene>
<dbReference type="EMBL" id="CP011125">
    <property type="protein sequence ID" value="AKF08180.1"/>
    <property type="molecule type" value="Genomic_DNA"/>
</dbReference>
<dbReference type="Gene3D" id="2.40.100.10">
    <property type="entry name" value="Cyclophilin-like"/>
    <property type="match status" value="1"/>
</dbReference>
<dbReference type="PANTHER" id="PTHR34698:SF2">
    <property type="entry name" value="5-OXOPROLINASE SUBUNIT B"/>
    <property type="match status" value="1"/>
</dbReference>
<accession>A0A0F6W5U1</accession>
<evidence type="ECO:0000256" key="3">
    <source>
        <dbReference type="ARBA" id="ARBA00022840"/>
    </source>
</evidence>
<dbReference type="SUPFAM" id="SSF50891">
    <property type="entry name" value="Cyclophilin-like"/>
    <property type="match status" value="1"/>
</dbReference>
<evidence type="ECO:0000256" key="2">
    <source>
        <dbReference type="ARBA" id="ARBA00022801"/>
    </source>
</evidence>
<reference evidence="5 6" key="1">
    <citation type="submission" date="2015-03" db="EMBL/GenBank/DDBJ databases">
        <title>Genome assembly of Sandaracinus amylolyticus DSM 53668.</title>
        <authorList>
            <person name="Sharma G."/>
            <person name="Subramanian S."/>
        </authorList>
    </citation>
    <scope>NUCLEOTIDE SEQUENCE [LARGE SCALE GENOMIC DNA]</scope>
    <source>
        <strain evidence="5 6">DSM 53668</strain>
    </source>
</reference>
<keyword evidence="1" id="KW-0547">Nucleotide-binding</keyword>
<proteinExistence type="predicted"/>
<evidence type="ECO:0000313" key="5">
    <source>
        <dbReference type="EMBL" id="AKF08180.1"/>
    </source>
</evidence>
<dbReference type="Pfam" id="PF02682">
    <property type="entry name" value="CT_C_D"/>
    <property type="match status" value="1"/>
</dbReference>
<protein>
    <submittedName>
        <fullName evidence="5">Allophanate hydrolase 2 subunit 1</fullName>
    </submittedName>
</protein>
<dbReference type="AlphaFoldDB" id="A0A0F6W5U1"/>
<evidence type="ECO:0000256" key="1">
    <source>
        <dbReference type="ARBA" id="ARBA00022741"/>
    </source>
</evidence>
<feature type="domain" description="Carboxyltransferase" evidence="4">
    <location>
        <begin position="1"/>
        <end position="183"/>
    </location>
</feature>
<dbReference type="STRING" id="927083.DB32_005329"/>
<dbReference type="RefSeq" id="WP_075097630.1">
    <property type="nucleotide sequence ID" value="NZ_CP011125.1"/>
</dbReference>
<dbReference type="KEGG" id="samy:DB32_005329"/>